<dbReference type="Proteomes" id="UP001164746">
    <property type="component" value="Chromosome 6"/>
</dbReference>
<evidence type="ECO:0000313" key="1">
    <source>
        <dbReference type="EMBL" id="WAR07707.1"/>
    </source>
</evidence>
<organism evidence="1 2">
    <name type="scientific">Mya arenaria</name>
    <name type="common">Soft-shell clam</name>
    <dbReference type="NCBI Taxonomy" id="6604"/>
    <lineage>
        <taxon>Eukaryota</taxon>
        <taxon>Metazoa</taxon>
        <taxon>Spiralia</taxon>
        <taxon>Lophotrochozoa</taxon>
        <taxon>Mollusca</taxon>
        <taxon>Bivalvia</taxon>
        <taxon>Autobranchia</taxon>
        <taxon>Heteroconchia</taxon>
        <taxon>Euheterodonta</taxon>
        <taxon>Imparidentia</taxon>
        <taxon>Neoheterodontei</taxon>
        <taxon>Myida</taxon>
        <taxon>Myoidea</taxon>
        <taxon>Myidae</taxon>
        <taxon>Mya</taxon>
    </lineage>
</organism>
<accession>A0ABY7EFW7</accession>
<evidence type="ECO:0000313" key="2">
    <source>
        <dbReference type="Proteomes" id="UP001164746"/>
    </source>
</evidence>
<gene>
    <name evidence="1" type="ORF">MAR_017665</name>
</gene>
<proteinExistence type="predicted"/>
<protein>
    <submittedName>
        <fullName evidence="1">Uncharacterized protein</fullName>
    </submittedName>
</protein>
<sequence length="96" mass="10849">MNVITHFFVIVFKNMDGVKQRKKLPDESSYTRMIDGFFITKVPCVVSYANIFPLSCVARTLNSMRGTPAGVGPRDKIIQLGEVLSLPVFLRTYFIC</sequence>
<keyword evidence="2" id="KW-1185">Reference proteome</keyword>
<name>A0ABY7EFW7_MYAAR</name>
<reference evidence="1" key="1">
    <citation type="submission" date="2022-11" db="EMBL/GenBank/DDBJ databases">
        <title>Centuries of genome instability and evolution in soft-shell clam transmissible cancer (bioRxiv).</title>
        <authorList>
            <person name="Hart S.F.M."/>
            <person name="Yonemitsu M.A."/>
            <person name="Giersch R.M."/>
            <person name="Beal B.F."/>
            <person name="Arriagada G."/>
            <person name="Davis B.W."/>
            <person name="Ostrander E.A."/>
            <person name="Goff S.P."/>
            <person name="Metzger M.J."/>
        </authorList>
    </citation>
    <scope>NUCLEOTIDE SEQUENCE</scope>
    <source>
        <strain evidence="1">MELC-2E11</strain>
        <tissue evidence="1">Siphon/mantle</tissue>
    </source>
</reference>
<dbReference type="EMBL" id="CP111017">
    <property type="protein sequence ID" value="WAR07707.1"/>
    <property type="molecule type" value="Genomic_DNA"/>
</dbReference>